<keyword evidence="3 8" id="KW-0812">Transmembrane</keyword>
<dbReference type="Proteomes" id="UP000075391">
    <property type="component" value="Unassembled WGS sequence"/>
</dbReference>
<feature type="transmembrane region" description="Helical" evidence="9">
    <location>
        <begin position="100"/>
        <end position="121"/>
    </location>
</feature>
<comment type="caution">
    <text evidence="12">The sequence shown here is derived from an EMBL/GenBank/DDBJ whole genome shotgun (WGS) entry which is preliminary data.</text>
</comment>
<dbReference type="SMART" id="SM00116">
    <property type="entry name" value="CBS"/>
    <property type="match status" value="2"/>
</dbReference>
<evidence type="ECO:0000256" key="9">
    <source>
        <dbReference type="SAM" id="Phobius"/>
    </source>
</evidence>
<dbReference type="GO" id="GO:0005886">
    <property type="term" value="C:plasma membrane"/>
    <property type="evidence" value="ECO:0007669"/>
    <property type="project" value="UniProtKB-SubCell"/>
</dbReference>
<dbReference type="InterPro" id="IPR000644">
    <property type="entry name" value="CBS_dom"/>
</dbReference>
<evidence type="ECO:0000313" key="12">
    <source>
        <dbReference type="EMBL" id="KYG61096.1"/>
    </source>
</evidence>
<dbReference type="EMBL" id="LUKF01000017">
    <property type="protein sequence ID" value="KYG61096.1"/>
    <property type="molecule type" value="Genomic_DNA"/>
</dbReference>
<dbReference type="InterPro" id="IPR002550">
    <property type="entry name" value="CNNM"/>
</dbReference>
<dbReference type="Pfam" id="PF01595">
    <property type="entry name" value="CNNM"/>
    <property type="match status" value="1"/>
</dbReference>
<evidence type="ECO:0000256" key="8">
    <source>
        <dbReference type="PROSITE-ProRule" id="PRU01193"/>
    </source>
</evidence>
<dbReference type="PROSITE" id="PS51846">
    <property type="entry name" value="CNNM"/>
    <property type="match status" value="1"/>
</dbReference>
<dbReference type="SUPFAM" id="SSF54631">
    <property type="entry name" value="CBS-domain pair"/>
    <property type="match status" value="1"/>
</dbReference>
<feature type="domain" description="CBS" evidence="10">
    <location>
        <begin position="214"/>
        <end position="275"/>
    </location>
</feature>
<comment type="subcellular location">
    <subcellularLocation>
        <location evidence="1">Cell membrane</location>
        <topology evidence="1">Multi-pass membrane protein</topology>
    </subcellularLocation>
</comment>
<evidence type="ECO:0000313" key="13">
    <source>
        <dbReference type="Proteomes" id="UP000075391"/>
    </source>
</evidence>
<dbReference type="OrthoDB" id="20246at2"/>
<feature type="transmembrane region" description="Helical" evidence="9">
    <location>
        <begin position="59"/>
        <end position="79"/>
    </location>
</feature>
<feature type="domain" description="CNNM transmembrane" evidence="11">
    <location>
        <begin position="1"/>
        <end position="211"/>
    </location>
</feature>
<keyword evidence="6 8" id="KW-0472">Membrane</keyword>
<dbReference type="PROSITE" id="PS51371">
    <property type="entry name" value="CBS"/>
    <property type="match status" value="2"/>
</dbReference>
<reference evidence="12 13" key="1">
    <citation type="submission" date="2016-03" db="EMBL/GenBank/DDBJ databases">
        <authorList>
            <person name="Ploux O."/>
        </authorList>
    </citation>
    <scope>NUCLEOTIDE SEQUENCE [LARGE SCALE GENOMIC DNA]</scope>
    <source>
        <strain evidence="12 13">BER2</strain>
    </source>
</reference>
<proteinExistence type="predicted"/>
<feature type="domain" description="CBS" evidence="10">
    <location>
        <begin position="276"/>
        <end position="332"/>
    </location>
</feature>
<dbReference type="CDD" id="cd04590">
    <property type="entry name" value="CBS_pair_CorC_HlyC_assoc"/>
    <property type="match status" value="1"/>
</dbReference>
<organism evidence="12 13">
    <name type="scientific">Bdellovibrio bacteriovorus</name>
    <dbReference type="NCBI Taxonomy" id="959"/>
    <lineage>
        <taxon>Bacteria</taxon>
        <taxon>Pseudomonadati</taxon>
        <taxon>Bdellovibrionota</taxon>
        <taxon>Bdellovibrionia</taxon>
        <taxon>Bdellovibrionales</taxon>
        <taxon>Pseudobdellovibrionaceae</taxon>
        <taxon>Bdellovibrio</taxon>
    </lineage>
</organism>
<keyword evidence="4" id="KW-0677">Repeat</keyword>
<dbReference type="InterPro" id="IPR051676">
    <property type="entry name" value="UPF0053_domain"/>
</dbReference>
<evidence type="ECO:0008006" key="14">
    <source>
        <dbReference type="Google" id="ProtNLM"/>
    </source>
</evidence>
<keyword evidence="2" id="KW-1003">Cell membrane</keyword>
<keyword evidence="5 8" id="KW-1133">Transmembrane helix</keyword>
<evidence type="ECO:0000256" key="7">
    <source>
        <dbReference type="PROSITE-ProRule" id="PRU00703"/>
    </source>
</evidence>
<evidence type="ECO:0000259" key="11">
    <source>
        <dbReference type="PROSITE" id="PS51846"/>
    </source>
</evidence>
<evidence type="ECO:0000256" key="2">
    <source>
        <dbReference type="ARBA" id="ARBA00022475"/>
    </source>
</evidence>
<dbReference type="PANTHER" id="PTHR43099:SF5">
    <property type="entry name" value="HLYC_CORC FAMILY TRANSPORTER"/>
    <property type="match status" value="1"/>
</dbReference>
<sequence>MIEFIVVLVCLALNAVFSAVEMAFVSVNRVELRKLADKGDSNASLILRLRLTPERTLSVLQIGITLVGAISAAVGGAGAEESLSPIFERRFGISEDFAEALSILIVVIPITVASVVIGELVPKSLALKNSKKIALISAKGLFTFDKVLSPVVNLLENMTHAIVRIFQKKAARGALAEPSPTEETSISIDSLSKTHRQFVINLVNIEAKQAEDMMVDWENTVKVSVDLPVSEVLTLAVGSGHTRLPVVNEAGVPLGLLHTKEFITYIGSGDTNWPSIVRPILKVAEGDDALKALKLMQEKKSHMALVYDKDTVVGIITMEDILEEIIGEIADEDDDGLIKRLLTTKSRRPFGRR</sequence>
<evidence type="ECO:0000256" key="1">
    <source>
        <dbReference type="ARBA" id="ARBA00004651"/>
    </source>
</evidence>
<evidence type="ECO:0000256" key="5">
    <source>
        <dbReference type="ARBA" id="ARBA00022989"/>
    </source>
</evidence>
<keyword evidence="7" id="KW-0129">CBS domain</keyword>
<dbReference type="Gene3D" id="3.10.580.10">
    <property type="entry name" value="CBS-domain"/>
    <property type="match status" value="1"/>
</dbReference>
<accession>A0A150WDN3</accession>
<protein>
    <recommendedName>
        <fullName evidence="14">Hemolysin</fullName>
    </recommendedName>
</protein>
<evidence type="ECO:0000256" key="3">
    <source>
        <dbReference type="ARBA" id="ARBA00022692"/>
    </source>
</evidence>
<evidence type="ECO:0000256" key="6">
    <source>
        <dbReference type="ARBA" id="ARBA00023136"/>
    </source>
</evidence>
<dbReference type="Pfam" id="PF00571">
    <property type="entry name" value="CBS"/>
    <property type="match status" value="2"/>
</dbReference>
<dbReference type="InterPro" id="IPR046342">
    <property type="entry name" value="CBS_dom_sf"/>
</dbReference>
<gene>
    <name evidence="12" type="ORF">AZI85_09060</name>
</gene>
<name>A0A150WDN3_BDEBC</name>
<dbReference type="AlphaFoldDB" id="A0A150WDN3"/>
<evidence type="ECO:0000256" key="4">
    <source>
        <dbReference type="ARBA" id="ARBA00022737"/>
    </source>
</evidence>
<dbReference type="PANTHER" id="PTHR43099">
    <property type="entry name" value="UPF0053 PROTEIN YRKA"/>
    <property type="match status" value="1"/>
</dbReference>
<dbReference type="RefSeq" id="WP_063244473.1">
    <property type="nucleotide sequence ID" value="NZ_CP168967.1"/>
</dbReference>
<evidence type="ECO:0000259" key="10">
    <source>
        <dbReference type="PROSITE" id="PS51371"/>
    </source>
</evidence>
<dbReference type="InterPro" id="IPR044751">
    <property type="entry name" value="Ion_transp-like_CBS"/>
</dbReference>